<keyword evidence="10 15" id="KW-0067">ATP-binding</keyword>
<evidence type="ECO:0000256" key="10">
    <source>
        <dbReference type="ARBA" id="ARBA00022840"/>
    </source>
</evidence>
<dbReference type="Gene3D" id="1.10.510.10">
    <property type="entry name" value="Transferase(Phosphotransferase) domain 1"/>
    <property type="match status" value="1"/>
</dbReference>
<dbReference type="Gene3D" id="3.30.200.20">
    <property type="entry name" value="Phosphorylase Kinase, domain 1"/>
    <property type="match status" value="1"/>
</dbReference>
<dbReference type="InterPro" id="IPR000719">
    <property type="entry name" value="Prot_kinase_dom"/>
</dbReference>
<evidence type="ECO:0000259" key="17">
    <source>
        <dbReference type="PROSITE" id="PS50011"/>
    </source>
</evidence>
<evidence type="ECO:0000256" key="16">
    <source>
        <dbReference type="RuleBase" id="RU000304"/>
    </source>
</evidence>
<organism evidence="18 19">
    <name type="scientific">Acipenser ruthenus</name>
    <name type="common">Sterlet sturgeon</name>
    <dbReference type="NCBI Taxonomy" id="7906"/>
    <lineage>
        <taxon>Eukaryota</taxon>
        <taxon>Metazoa</taxon>
        <taxon>Chordata</taxon>
        <taxon>Craniata</taxon>
        <taxon>Vertebrata</taxon>
        <taxon>Euteleostomi</taxon>
        <taxon>Actinopterygii</taxon>
        <taxon>Chondrostei</taxon>
        <taxon>Acipenseriformes</taxon>
        <taxon>Acipenseridae</taxon>
        <taxon>Acipenser</taxon>
    </lineage>
</organism>
<dbReference type="SMART" id="SM00745">
    <property type="entry name" value="MIT"/>
    <property type="match status" value="1"/>
</dbReference>
<evidence type="ECO:0000256" key="11">
    <source>
        <dbReference type="ARBA" id="ARBA00023006"/>
    </source>
</evidence>
<dbReference type="GO" id="GO:0005829">
    <property type="term" value="C:cytosol"/>
    <property type="evidence" value="ECO:0007669"/>
    <property type="project" value="TreeGrafter"/>
</dbReference>
<name>A0A662YPT5_ACIRT</name>
<dbReference type="GO" id="GO:0010506">
    <property type="term" value="P:regulation of autophagy"/>
    <property type="evidence" value="ECO:0007669"/>
    <property type="project" value="InterPro"/>
</dbReference>
<comment type="caution">
    <text evidence="18">The sequence shown here is derived from an EMBL/GenBank/DDBJ whole genome shotgun (WGS) entry which is preliminary data.</text>
</comment>
<evidence type="ECO:0000256" key="13">
    <source>
        <dbReference type="ARBA" id="ARBA00047899"/>
    </source>
</evidence>
<keyword evidence="9 18" id="KW-0418">Kinase</keyword>
<evidence type="ECO:0000313" key="19">
    <source>
        <dbReference type="Proteomes" id="UP000289886"/>
    </source>
</evidence>
<dbReference type="PROSITE" id="PS00108">
    <property type="entry name" value="PROTEIN_KINASE_ST"/>
    <property type="match status" value="1"/>
</dbReference>
<proteinExistence type="inferred from homology"/>
<keyword evidence="4" id="KW-0963">Cytoplasm</keyword>
<sequence>MAGGLAPPKLAEFILTERLGSGTYATVYKAYRKKDSREVVAVKVVGKKGLNKASVENLLTEIEILKTVRHPHIVQLKDFQNHTLTEPTVPSACALQFLHERNISHLDLKPQNILLNGGLLKLADFGFAQYMSPWDEKHVLRGSPLYMAPEMVCSQQYDARADLWSVGVILYEALFGRPPFASRSYTELEEKIRSDKPIELCPSPHVSRECRDLLLRLLDRDPETRISFDEFFTHPFVDLEHMPSAESLGQATALVLEAVQKDEAGEQSGALSLYCRALEHFVPAIHYEADAQRKEALRSKVKQYVSRAEELKALVASGNKISFGQDKSARDILKEMSRDRPRLYAALEVASAAVAQEEEGEDGRGTLDLYQQSLGELLLMLAVGSAHHFGTMRCLYLSRKT</sequence>
<evidence type="ECO:0000256" key="14">
    <source>
        <dbReference type="ARBA" id="ARBA00048679"/>
    </source>
</evidence>
<dbReference type="GO" id="GO:0000045">
    <property type="term" value="P:autophagosome assembly"/>
    <property type="evidence" value="ECO:0007669"/>
    <property type="project" value="TreeGrafter"/>
</dbReference>
<dbReference type="PROSITE" id="PS00107">
    <property type="entry name" value="PROTEIN_KINASE_ATP"/>
    <property type="match status" value="1"/>
</dbReference>
<dbReference type="GO" id="GO:0005776">
    <property type="term" value="C:autophagosome"/>
    <property type="evidence" value="ECO:0007669"/>
    <property type="project" value="TreeGrafter"/>
</dbReference>
<dbReference type="Proteomes" id="UP000289886">
    <property type="component" value="Unassembled WGS sequence"/>
</dbReference>
<evidence type="ECO:0000256" key="15">
    <source>
        <dbReference type="PROSITE-ProRule" id="PRU10141"/>
    </source>
</evidence>
<dbReference type="InterPro" id="IPR017441">
    <property type="entry name" value="Protein_kinase_ATP_BS"/>
</dbReference>
<dbReference type="SUPFAM" id="SSF116846">
    <property type="entry name" value="MIT domain"/>
    <property type="match status" value="1"/>
</dbReference>
<keyword evidence="19" id="KW-1185">Reference proteome</keyword>
<accession>A0A662YPT5</accession>
<dbReference type="AlphaFoldDB" id="A0A662YPT5"/>
<dbReference type="InterPro" id="IPR011009">
    <property type="entry name" value="Kinase-like_dom_sf"/>
</dbReference>
<dbReference type="FunFam" id="1.20.58.80:FF:000008">
    <property type="entry name" value="serine/threonine-protein kinase ULK3 isoform X1"/>
    <property type="match status" value="1"/>
</dbReference>
<evidence type="ECO:0000256" key="4">
    <source>
        <dbReference type="ARBA" id="ARBA00022490"/>
    </source>
</evidence>
<evidence type="ECO:0000313" key="18">
    <source>
        <dbReference type="EMBL" id="RXM98106.1"/>
    </source>
</evidence>
<dbReference type="SUPFAM" id="SSF56112">
    <property type="entry name" value="Protein kinase-like (PK-like)"/>
    <property type="match status" value="1"/>
</dbReference>
<comment type="similarity">
    <text evidence="16">Belongs to the protein kinase superfamily.</text>
</comment>
<evidence type="ECO:0000256" key="7">
    <source>
        <dbReference type="ARBA" id="ARBA00022737"/>
    </source>
</evidence>
<dbReference type="InterPro" id="IPR045269">
    <property type="entry name" value="Atg1-like"/>
</dbReference>
<dbReference type="InterPro" id="IPR007330">
    <property type="entry name" value="MIT_dom"/>
</dbReference>
<dbReference type="Gene3D" id="1.20.58.80">
    <property type="entry name" value="Phosphotransferase system, lactose/cellobiose-type IIA subunit"/>
    <property type="match status" value="2"/>
</dbReference>
<dbReference type="SMART" id="SM00220">
    <property type="entry name" value="S_TKc"/>
    <property type="match status" value="1"/>
</dbReference>
<keyword evidence="7" id="KW-0677">Repeat</keyword>
<evidence type="ECO:0000256" key="1">
    <source>
        <dbReference type="ARBA" id="ARBA00004496"/>
    </source>
</evidence>
<dbReference type="PANTHER" id="PTHR24348">
    <property type="entry name" value="SERINE/THREONINE-PROTEIN KINASE UNC-51-RELATED"/>
    <property type="match status" value="1"/>
</dbReference>
<protein>
    <recommendedName>
        <fullName evidence="3">Serine/threonine-protein kinase ULK3</fullName>
        <ecNumber evidence="2">2.7.11.1</ecNumber>
    </recommendedName>
    <alternativeName>
        <fullName evidence="12">Unc-51-like kinase 3</fullName>
    </alternativeName>
</protein>
<dbReference type="InterPro" id="IPR036181">
    <property type="entry name" value="MIT_dom_sf"/>
</dbReference>
<dbReference type="EC" id="2.7.11.1" evidence="2"/>
<evidence type="ECO:0000256" key="8">
    <source>
        <dbReference type="ARBA" id="ARBA00022741"/>
    </source>
</evidence>
<dbReference type="Pfam" id="PF00069">
    <property type="entry name" value="Pkinase"/>
    <property type="match status" value="2"/>
</dbReference>
<comment type="catalytic activity">
    <reaction evidence="14">
        <text>L-seryl-[protein] + ATP = O-phospho-L-seryl-[protein] + ADP + H(+)</text>
        <dbReference type="Rhea" id="RHEA:17989"/>
        <dbReference type="Rhea" id="RHEA-COMP:9863"/>
        <dbReference type="Rhea" id="RHEA-COMP:11604"/>
        <dbReference type="ChEBI" id="CHEBI:15378"/>
        <dbReference type="ChEBI" id="CHEBI:29999"/>
        <dbReference type="ChEBI" id="CHEBI:30616"/>
        <dbReference type="ChEBI" id="CHEBI:83421"/>
        <dbReference type="ChEBI" id="CHEBI:456216"/>
        <dbReference type="EC" id="2.7.11.1"/>
    </reaction>
</comment>
<dbReference type="GO" id="GO:0005524">
    <property type="term" value="F:ATP binding"/>
    <property type="evidence" value="ECO:0007669"/>
    <property type="project" value="UniProtKB-UniRule"/>
</dbReference>
<dbReference type="GO" id="GO:0000422">
    <property type="term" value="P:autophagy of mitochondrion"/>
    <property type="evidence" value="ECO:0007669"/>
    <property type="project" value="TreeGrafter"/>
</dbReference>
<evidence type="ECO:0000256" key="9">
    <source>
        <dbReference type="ARBA" id="ARBA00022777"/>
    </source>
</evidence>
<keyword evidence="8 15" id="KW-0547">Nucleotide-binding</keyword>
<keyword evidence="5 16" id="KW-0723">Serine/threonine-protein kinase</keyword>
<dbReference type="GO" id="GO:0004674">
    <property type="term" value="F:protein serine/threonine kinase activity"/>
    <property type="evidence" value="ECO:0007669"/>
    <property type="project" value="UniProtKB-KW"/>
</dbReference>
<dbReference type="GO" id="GO:0042594">
    <property type="term" value="P:response to starvation"/>
    <property type="evidence" value="ECO:0007669"/>
    <property type="project" value="TreeGrafter"/>
</dbReference>
<evidence type="ECO:0000256" key="12">
    <source>
        <dbReference type="ARBA" id="ARBA00032242"/>
    </source>
</evidence>
<dbReference type="Pfam" id="PF04212">
    <property type="entry name" value="MIT"/>
    <property type="match status" value="1"/>
</dbReference>
<dbReference type="InterPro" id="IPR008271">
    <property type="entry name" value="Ser/Thr_kinase_AS"/>
</dbReference>
<dbReference type="GO" id="GO:0061709">
    <property type="term" value="P:reticulophagy"/>
    <property type="evidence" value="ECO:0007669"/>
    <property type="project" value="TreeGrafter"/>
</dbReference>
<gene>
    <name evidence="18" type="ORF">EOD39_13580</name>
</gene>
<keyword evidence="6" id="KW-0808">Transferase</keyword>
<reference evidence="18 19" key="1">
    <citation type="submission" date="2019-01" db="EMBL/GenBank/DDBJ databases">
        <title>Draft Genome and Complete Hox-Cluster Characterization of the Sterlet Sturgeon (Acipenser ruthenus).</title>
        <authorList>
            <person name="Wei Q."/>
        </authorList>
    </citation>
    <scope>NUCLEOTIDE SEQUENCE [LARGE SCALE GENOMIC DNA]</scope>
    <source>
        <strain evidence="18">WHYD16114868_AA</strain>
        <tissue evidence="18">Blood</tissue>
    </source>
</reference>
<evidence type="ECO:0000256" key="3">
    <source>
        <dbReference type="ARBA" id="ARBA00021644"/>
    </source>
</evidence>
<evidence type="ECO:0000256" key="2">
    <source>
        <dbReference type="ARBA" id="ARBA00012513"/>
    </source>
</evidence>
<dbReference type="PANTHER" id="PTHR24348:SF65">
    <property type="entry name" value="SERINE_THREONINE-PROTEIN KINASE ULK3"/>
    <property type="match status" value="1"/>
</dbReference>
<dbReference type="PROSITE" id="PS50011">
    <property type="entry name" value="PROTEIN_KINASE_DOM"/>
    <property type="match status" value="1"/>
</dbReference>
<feature type="domain" description="Protein kinase" evidence="17">
    <location>
        <begin position="13"/>
        <end position="237"/>
    </location>
</feature>
<dbReference type="GO" id="GO:0034727">
    <property type="term" value="P:piecemeal microautophagy of the nucleus"/>
    <property type="evidence" value="ECO:0007669"/>
    <property type="project" value="TreeGrafter"/>
</dbReference>
<dbReference type="EMBL" id="SCEB01000815">
    <property type="protein sequence ID" value="RXM98106.1"/>
    <property type="molecule type" value="Genomic_DNA"/>
</dbReference>
<comment type="catalytic activity">
    <reaction evidence="13">
        <text>L-threonyl-[protein] + ATP = O-phospho-L-threonyl-[protein] + ADP + H(+)</text>
        <dbReference type="Rhea" id="RHEA:46608"/>
        <dbReference type="Rhea" id="RHEA-COMP:11060"/>
        <dbReference type="Rhea" id="RHEA-COMP:11605"/>
        <dbReference type="ChEBI" id="CHEBI:15378"/>
        <dbReference type="ChEBI" id="CHEBI:30013"/>
        <dbReference type="ChEBI" id="CHEBI:30616"/>
        <dbReference type="ChEBI" id="CHEBI:61977"/>
        <dbReference type="ChEBI" id="CHEBI:456216"/>
        <dbReference type="EC" id="2.7.11.1"/>
    </reaction>
</comment>
<dbReference type="GO" id="GO:0034045">
    <property type="term" value="C:phagophore assembly site membrane"/>
    <property type="evidence" value="ECO:0007669"/>
    <property type="project" value="TreeGrafter"/>
</dbReference>
<keyword evidence="11" id="KW-0072">Autophagy</keyword>
<feature type="binding site" evidence="15">
    <location>
        <position position="47"/>
    </location>
    <ligand>
        <name>ATP</name>
        <dbReference type="ChEBI" id="CHEBI:30616"/>
    </ligand>
</feature>
<evidence type="ECO:0000256" key="5">
    <source>
        <dbReference type="ARBA" id="ARBA00022527"/>
    </source>
</evidence>
<comment type="subcellular location">
    <subcellularLocation>
        <location evidence="1">Cytoplasm</location>
    </subcellularLocation>
</comment>
<evidence type="ECO:0000256" key="6">
    <source>
        <dbReference type="ARBA" id="ARBA00022679"/>
    </source>
</evidence>